<evidence type="ECO:0000313" key="3">
    <source>
        <dbReference type="Proteomes" id="UP000230407"/>
    </source>
</evidence>
<protein>
    <submittedName>
        <fullName evidence="2">DUF1772 domain-containing protein</fullName>
    </submittedName>
</protein>
<keyword evidence="1" id="KW-0472">Membrane</keyword>
<gene>
    <name evidence="2" type="ORF">CUT44_28145</name>
</gene>
<comment type="caution">
    <text evidence="2">The sequence shown here is derived from an EMBL/GenBank/DDBJ whole genome shotgun (WGS) entry which is preliminary data.</text>
</comment>
<dbReference type="InterPro" id="IPR013901">
    <property type="entry name" value="Anthrone_oxy"/>
</dbReference>
<keyword evidence="3" id="KW-1185">Reference proteome</keyword>
<reference evidence="2 3" key="1">
    <citation type="submission" date="2017-11" db="EMBL/GenBank/DDBJ databases">
        <title>Streptomyces carmine sp. nov., a novel actinomycete isolated from Sophora alopecuroides in Xinjiang, China.</title>
        <authorList>
            <person name="Wang Y."/>
            <person name="Luo X."/>
            <person name="Wan C."/>
            <person name="Zhang L."/>
        </authorList>
    </citation>
    <scope>NUCLEOTIDE SEQUENCE [LARGE SCALE GENOMIC DNA]</scope>
    <source>
        <strain evidence="2 3">TRM SA0054</strain>
    </source>
</reference>
<dbReference type="Proteomes" id="UP000230407">
    <property type="component" value="Unassembled WGS sequence"/>
</dbReference>
<sequence length="165" mass="17387">METVRTASLVAATVTTGLVGGLFYAYACSVMRALRGVDDRTFIEVMQRVNVAILNGWFLLGYLGALLFTGLAAALHLPGGERDVLPPVLAALVLYLAAMGVTARVSIPLNNALEAAGDPARIADPGEVRGNFEAAWNRWNTVRAVLCCLALGCLCWALLLRGAAG</sequence>
<feature type="transmembrane region" description="Helical" evidence="1">
    <location>
        <begin position="6"/>
        <end position="28"/>
    </location>
</feature>
<dbReference type="EMBL" id="PGGW01000069">
    <property type="protein sequence ID" value="PJE94629.1"/>
    <property type="molecule type" value="Genomic_DNA"/>
</dbReference>
<dbReference type="Pfam" id="PF08592">
    <property type="entry name" value="Anthrone_oxy"/>
    <property type="match status" value="1"/>
</dbReference>
<evidence type="ECO:0000313" key="2">
    <source>
        <dbReference type="EMBL" id="PJE94629.1"/>
    </source>
</evidence>
<keyword evidence="1" id="KW-1133">Transmembrane helix</keyword>
<name>A0A2M8LRS2_9ACTN</name>
<organism evidence="2 3">
    <name type="scientific">Streptomyces carminius</name>
    <dbReference type="NCBI Taxonomy" id="2665496"/>
    <lineage>
        <taxon>Bacteria</taxon>
        <taxon>Bacillati</taxon>
        <taxon>Actinomycetota</taxon>
        <taxon>Actinomycetes</taxon>
        <taxon>Kitasatosporales</taxon>
        <taxon>Streptomycetaceae</taxon>
        <taxon>Streptomyces</taxon>
    </lineage>
</organism>
<feature type="transmembrane region" description="Helical" evidence="1">
    <location>
        <begin position="144"/>
        <end position="164"/>
    </location>
</feature>
<keyword evidence="1" id="KW-0812">Transmembrane</keyword>
<proteinExistence type="predicted"/>
<accession>A0A2M8LRS2</accession>
<dbReference type="AlphaFoldDB" id="A0A2M8LRS2"/>
<feature type="transmembrane region" description="Helical" evidence="1">
    <location>
        <begin position="49"/>
        <end position="72"/>
    </location>
</feature>
<evidence type="ECO:0000256" key="1">
    <source>
        <dbReference type="SAM" id="Phobius"/>
    </source>
</evidence>
<feature type="transmembrane region" description="Helical" evidence="1">
    <location>
        <begin position="84"/>
        <end position="103"/>
    </location>
</feature>